<evidence type="ECO:0000313" key="2">
    <source>
        <dbReference type="Proteomes" id="UP001621713"/>
    </source>
</evidence>
<protein>
    <submittedName>
        <fullName evidence="1">Uncharacterized protein</fullName>
    </submittedName>
</protein>
<comment type="caution">
    <text evidence="1">The sequence shown here is derived from an EMBL/GenBank/DDBJ whole genome shotgun (WGS) entry which is preliminary data.</text>
</comment>
<reference evidence="1 2" key="1">
    <citation type="submission" date="2024-02" db="EMBL/GenBank/DDBJ databases">
        <title>Comparative Genomic Analysis of Flavobacterium Species Causing Columnaris Disease of Freshwater Fish in Thailand: Insights into Virulence and Resistance Mechanisms.</title>
        <authorList>
            <person name="Nguyen D."/>
            <person name="Chokmangmeepisarn P."/>
            <person name="Khianchaikhan K."/>
            <person name="Morishita M."/>
            <person name="Bunnoy A."/>
            <person name="Rodkhum C."/>
        </authorList>
    </citation>
    <scope>NUCLEOTIDE SEQUENCE [LARGE SCALE GENOMIC DNA]</scope>
    <source>
        <strain evidence="1 2">PCBSB2203</strain>
    </source>
</reference>
<gene>
    <name evidence="1" type="ORF">V3467_12070</name>
</gene>
<sequence>MDCSANDYALGARLKSKRRRKRLSKKAKEKQLIALHHLEMDLWHQKRNLPLVPLEKPYQKGWVRFFVVRDDVQRVDTLGFFTELLEKINNQLWSENKRFTKRKRKFRRRIDVPIEQKLKRFSETEWTHPNFKLTPKEKEYFEAVEEWDIHKKCYCTYYEFKEKWRFVLRVRPYMITHTKALDVELERDISRIRNYIERNHLRYLQNKLVYGRSFKWDLEVKDIQNPLKAKSIVQIYQEYLDESKENNYGK</sequence>
<dbReference type="Proteomes" id="UP001621713">
    <property type="component" value="Unassembled WGS sequence"/>
</dbReference>
<keyword evidence="2" id="KW-1185">Reference proteome</keyword>
<organism evidence="1 2">
    <name type="scientific">Flavobacterium covae</name>
    <dbReference type="NCBI Taxonomy" id="2906076"/>
    <lineage>
        <taxon>Bacteria</taxon>
        <taxon>Pseudomonadati</taxon>
        <taxon>Bacteroidota</taxon>
        <taxon>Flavobacteriia</taxon>
        <taxon>Flavobacteriales</taxon>
        <taxon>Flavobacteriaceae</taxon>
        <taxon>Flavobacterium</taxon>
    </lineage>
</organism>
<accession>A0ABW8PJ14</accession>
<proteinExistence type="predicted"/>
<name>A0ABW8PJ14_9FLAO</name>
<evidence type="ECO:0000313" key="1">
    <source>
        <dbReference type="EMBL" id="MFK7004581.1"/>
    </source>
</evidence>
<dbReference type="RefSeq" id="WP_088466771.1">
    <property type="nucleotide sequence ID" value="NZ_JAZHOJ010000030.1"/>
</dbReference>
<dbReference type="EMBL" id="JAZHOJ010000030">
    <property type="protein sequence ID" value="MFK7004581.1"/>
    <property type="molecule type" value="Genomic_DNA"/>
</dbReference>